<feature type="transmembrane region" description="Helical" evidence="7">
    <location>
        <begin position="20"/>
        <end position="42"/>
    </location>
</feature>
<dbReference type="InterPro" id="IPR050351">
    <property type="entry name" value="BphY/WalK/GraS-like"/>
</dbReference>
<dbReference type="Pfam" id="PF17149">
    <property type="entry name" value="CHASE5"/>
    <property type="match status" value="1"/>
</dbReference>
<comment type="caution">
    <text evidence="9">The sequence shown here is derived from an EMBL/GenBank/DDBJ whole genome shotgun (WGS) entry which is preliminary data.</text>
</comment>
<dbReference type="PANTHER" id="PTHR42878">
    <property type="entry name" value="TWO-COMPONENT HISTIDINE KINASE"/>
    <property type="match status" value="1"/>
</dbReference>
<evidence type="ECO:0000313" key="9">
    <source>
        <dbReference type="EMBL" id="MFC3154392.1"/>
    </source>
</evidence>
<dbReference type="Pfam" id="PF00512">
    <property type="entry name" value="HisKA"/>
    <property type="match status" value="1"/>
</dbReference>
<keyword evidence="10" id="KW-1185">Reference proteome</keyword>
<dbReference type="PROSITE" id="PS50109">
    <property type="entry name" value="HIS_KIN"/>
    <property type="match status" value="1"/>
</dbReference>
<name>A0ABV7HST7_9GAMM</name>
<evidence type="ECO:0000256" key="1">
    <source>
        <dbReference type="ARBA" id="ARBA00000085"/>
    </source>
</evidence>
<evidence type="ECO:0000256" key="2">
    <source>
        <dbReference type="ARBA" id="ARBA00012438"/>
    </source>
</evidence>
<keyword evidence="6" id="KW-0175">Coiled coil</keyword>
<dbReference type="Gene3D" id="3.30.565.10">
    <property type="entry name" value="Histidine kinase-like ATPase, C-terminal domain"/>
    <property type="match status" value="1"/>
</dbReference>
<evidence type="ECO:0000256" key="5">
    <source>
        <dbReference type="ARBA" id="ARBA00022777"/>
    </source>
</evidence>
<dbReference type="PRINTS" id="PR00344">
    <property type="entry name" value="BCTRLSENSOR"/>
</dbReference>
<dbReference type="RefSeq" id="WP_382414619.1">
    <property type="nucleotide sequence ID" value="NZ_AP031500.1"/>
</dbReference>
<dbReference type="GO" id="GO:0005524">
    <property type="term" value="F:ATP binding"/>
    <property type="evidence" value="ECO:0007669"/>
    <property type="project" value="UniProtKB-KW"/>
</dbReference>
<dbReference type="Gene3D" id="1.10.287.130">
    <property type="match status" value="1"/>
</dbReference>
<proteinExistence type="predicted"/>
<keyword evidence="4" id="KW-0808">Transferase</keyword>
<evidence type="ECO:0000259" key="8">
    <source>
        <dbReference type="PROSITE" id="PS50109"/>
    </source>
</evidence>
<dbReference type="Proteomes" id="UP001595548">
    <property type="component" value="Unassembled WGS sequence"/>
</dbReference>
<feature type="coiled-coil region" evidence="6">
    <location>
        <begin position="227"/>
        <end position="286"/>
    </location>
</feature>
<evidence type="ECO:0000313" key="10">
    <source>
        <dbReference type="Proteomes" id="UP001595548"/>
    </source>
</evidence>
<evidence type="ECO:0000256" key="3">
    <source>
        <dbReference type="ARBA" id="ARBA00022553"/>
    </source>
</evidence>
<keyword evidence="9" id="KW-0547">Nucleotide-binding</keyword>
<keyword evidence="5" id="KW-0418">Kinase</keyword>
<gene>
    <name evidence="9" type="ORF">ACFOEB_04185</name>
</gene>
<dbReference type="InterPro" id="IPR036097">
    <property type="entry name" value="HisK_dim/P_sf"/>
</dbReference>
<dbReference type="Pfam" id="PF02518">
    <property type="entry name" value="HATPase_c"/>
    <property type="match status" value="1"/>
</dbReference>
<keyword evidence="7" id="KW-0472">Membrane</keyword>
<dbReference type="EMBL" id="JBHRTL010000004">
    <property type="protein sequence ID" value="MFC3154392.1"/>
    <property type="molecule type" value="Genomic_DNA"/>
</dbReference>
<reference evidence="10" key="1">
    <citation type="journal article" date="2019" name="Int. J. Syst. Evol. Microbiol.">
        <title>The Global Catalogue of Microorganisms (GCM) 10K type strain sequencing project: providing services to taxonomists for standard genome sequencing and annotation.</title>
        <authorList>
            <consortium name="The Broad Institute Genomics Platform"/>
            <consortium name="The Broad Institute Genome Sequencing Center for Infectious Disease"/>
            <person name="Wu L."/>
            <person name="Ma J."/>
        </authorList>
    </citation>
    <scope>NUCLEOTIDE SEQUENCE [LARGE SCALE GENOMIC DNA]</scope>
    <source>
        <strain evidence="10">KCTC 52141</strain>
    </source>
</reference>
<protein>
    <recommendedName>
        <fullName evidence="2">histidine kinase</fullName>
        <ecNumber evidence="2">2.7.13.3</ecNumber>
    </recommendedName>
</protein>
<dbReference type="SUPFAM" id="SSF47384">
    <property type="entry name" value="Homodimeric domain of signal transducing histidine kinase"/>
    <property type="match status" value="1"/>
</dbReference>
<dbReference type="InterPro" id="IPR005467">
    <property type="entry name" value="His_kinase_dom"/>
</dbReference>
<dbReference type="InterPro" id="IPR003594">
    <property type="entry name" value="HATPase_dom"/>
</dbReference>
<dbReference type="InterPro" id="IPR036890">
    <property type="entry name" value="HATPase_C_sf"/>
</dbReference>
<organism evidence="9 10">
    <name type="scientific">Gilvimarinus japonicus</name>
    <dbReference type="NCBI Taxonomy" id="1796469"/>
    <lineage>
        <taxon>Bacteria</taxon>
        <taxon>Pseudomonadati</taxon>
        <taxon>Pseudomonadota</taxon>
        <taxon>Gammaproteobacteria</taxon>
        <taxon>Cellvibrionales</taxon>
        <taxon>Cellvibrionaceae</taxon>
        <taxon>Gilvimarinus</taxon>
    </lineage>
</organism>
<dbReference type="InterPro" id="IPR003661">
    <property type="entry name" value="HisK_dim/P_dom"/>
</dbReference>
<sequence length="520" mass="59399">MRRFSKPGASLADDRIGRRLLFAIVLFSSLVTLVATAFQLFVDFQRDVGQIKTRLDDVQSSYLASISASLWNLDPSQLKLQMEGIRQLPGVVAVAIYEDPADIAEPLTITLGQFTKHRVINRDYAINHTTEDGNRHIGTLRVQASLNEVYSRLWEKLIIILFTQGIKTFLVSLFILFIVYRLITAHLVRIAHYVNQFNVSESPEPLQLERGNRHSGNDELDQVVSAFNRLSKNLTQAYDRMRQANDALARDVLARRKAEEEVRYLNTILEDRVQQRTAELQAANDELASFCYSVSHDLRAPLRRIEGFRRMLADDCSALLPDQSQHYLGRIEAGTREMSEMIDSFLHLSRATLGELHREPIDFSEQTQQLFSVLREREPERDISLIIQPNLQVRADKRFFTMLMTNLLENAIKYTRRKAHAQINAGQCLYQGQEVFYIRDNGAGFDMNYAERLFAPFSRLHKAEEFEGTGIGLATVQRIISRHGGQIWAESSPDEGASFYFCFKEGDKDDEQRDNTVGGG</sequence>
<dbReference type="InterPro" id="IPR004358">
    <property type="entry name" value="Sig_transdc_His_kin-like_C"/>
</dbReference>
<evidence type="ECO:0000256" key="4">
    <source>
        <dbReference type="ARBA" id="ARBA00022679"/>
    </source>
</evidence>
<accession>A0ABV7HST7</accession>
<keyword evidence="7" id="KW-1133">Transmembrane helix</keyword>
<feature type="domain" description="Histidine kinase" evidence="8">
    <location>
        <begin position="293"/>
        <end position="507"/>
    </location>
</feature>
<dbReference type="EC" id="2.7.13.3" evidence="2"/>
<dbReference type="SMART" id="SM00388">
    <property type="entry name" value="HisKA"/>
    <property type="match status" value="1"/>
</dbReference>
<keyword evidence="9" id="KW-0067">ATP-binding</keyword>
<comment type="catalytic activity">
    <reaction evidence="1">
        <text>ATP + protein L-histidine = ADP + protein N-phospho-L-histidine.</text>
        <dbReference type="EC" id="2.7.13.3"/>
    </reaction>
</comment>
<keyword evidence="7" id="KW-0812">Transmembrane</keyword>
<dbReference type="PANTHER" id="PTHR42878:SF15">
    <property type="entry name" value="BACTERIOPHYTOCHROME"/>
    <property type="match status" value="1"/>
</dbReference>
<evidence type="ECO:0000256" key="7">
    <source>
        <dbReference type="SAM" id="Phobius"/>
    </source>
</evidence>
<evidence type="ECO:0000256" key="6">
    <source>
        <dbReference type="SAM" id="Coils"/>
    </source>
</evidence>
<dbReference type="CDD" id="cd00082">
    <property type="entry name" value="HisKA"/>
    <property type="match status" value="1"/>
</dbReference>
<feature type="transmembrane region" description="Helical" evidence="7">
    <location>
        <begin position="157"/>
        <end position="180"/>
    </location>
</feature>
<dbReference type="Gene3D" id="6.10.340.10">
    <property type="match status" value="1"/>
</dbReference>
<dbReference type="SUPFAM" id="SSF55874">
    <property type="entry name" value="ATPase domain of HSP90 chaperone/DNA topoisomerase II/histidine kinase"/>
    <property type="match status" value="1"/>
</dbReference>
<keyword evidence="3" id="KW-0597">Phosphoprotein</keyword>
<dbReference type="InterPro" id="IPR033414">
    <property type="entry name" value="Sensor_dom"/>
</dbReference>
<dbReference type="SMART" id="SM00387">
    <property type="entry name" value="HATPase_c"/>
    <property type="match status" value="1"/>
</dbReference>